<proteinExistence type="predicted"/>
<gene>
    <name evidence="2" type="ORF">Ae201684_007639</name>
</gene>
<accession>A0A6G0X869</accession>
<dbReference type="Proteomes" id="UP000481153">
    <property type="component" value="Unassembled WGS sequence"/>
</dbReference>
<name>A0A6G0X869_9STRA</name>
<comment type="caution">
    <text evidence="2">The sequence shown here is derived from an EMBL/GenBank/DDBJ whole genome shotgun (WGS) entry which is preliminary data.</text>
</comment>
<dbReference type="AlphaFoldDB" id="A0A6G0X869"/>
<dbReference type="VEuPathDB" id="FungiDB:AeMF1_002110"/>
<reference evidence="2 3" key="1">
    <citation type="submission" date="2019-07" db="EMBL/GenBank/DDBJ databases">
        <title>Genomics analysis of Aphanomyces spp. identifies a new class of oomycete effector associated with host adaptation.</title>
        <authorList>
            <person name="Gaulin E."/>
        </authorList>
    </citation>
    <scope>NUCLEOTIDE SEQUENCE [LARGE SCALE GENOMIC DNA]</scope>
    <source>
        <strain evidence="2 3">ATCC 201684</strain>
    </source>
</reference>
<organism evidence="2 3">
    <name type="scientific">Aphanomyces euteiches</name>
    <dbReference type="NCBI Taxonomy" id="100861"/>
    <lineage>
        <taxon>Eukaryota</taxon>
        <taxon>Sar</taxon>
        <taxon>Stramenopiles</taxon>
        <taxon>Oomycota</taxon>
        <taxon>Saprolegniomycetes</taxon>
        <taxon>Saprolegniales</taxon>
        <taxon>Verrucalvaceae</taxon>
        <taxon>Aphanomyces</taxon>
    </lineage>
</organism>
<feature type="region of interest" description="Disordered" evidence="1">
    <location>
        <begin position="39"/>
        <end position="109"/>
    </location>
</feature>
<sequence>MTDRAAGDETLWDIQADLHFLLEDSQDAIEDLDVAWDVVTTTEDESPEEAKEMPSSSPRNKRKSHEARLRDTKAAQDVAAPQHDAMGKTTSSATKSAAEGIKRPTKPPSAIHANKVFISKMTTLVRKKPKVHPALSLHTSGSVLPAEPTLRRAAIHAIGDNLFRLKDMTFVVAGVLDQMDNSIRVRHVVDLSQRTLTHEITSNMTLPAPSHVVGKAMWQVYNGEQKSSVPATAQVVHERLDDDTVYERFKDKRDGAVCHANRRDAHDNNPMEDHKCWITVEPMDKVSCRLTFVMQILFRANTTPSGRSLLEEMAKSARNLTMESKLPDGGIFSVPMHLPQCVRVLPLYDTLVE</sequence>
<dbReference type="EMBL" id="VJMJ01000090">
    <property type="protein sequence ID" value="KAF0736051.1"/>
    <property type="molecule type" value="Genomic_DNA"/>
</dbReference>
<protein>
    <submittedName>
        <fullName evidence="2">Uncharacterized protein</fullName>
    </submittedName>
</protein>
<evidence type="ECO:0000313" key="2">
    <source>
        <dbReference type="EMBL" id="KAF0736051.1"/>
    </source>
</evidence>
<evidence type="ECO:0000256" key="1">
    <source>
        <dbReference type="SAM" id="MobiDB-lite"/>
    </source>
</evidence>
<keyword evidence="3" id="KW-1185">Reference proteome</keyword>
<evidence type="ECO:0000313" key="3">
    <source>
        <dbReference type="Proteomes" id="UP000481153"/>
    </source>
</evidence>